<protein>
    <recommendedName>
        <fullName evidence="10">Permease</fullName>
    </recommendedName>
</protein>
<feature type="transmembrane region" description="Helical" evidence="7">
    <location>
        <begin position="251"/>
        <end position="273"/>
    </location>
</feature>
<evidence type="ECO:0000256" key="4">
    <source>
        <dbReference type="ARBA" id="ARBA00022989"/>
    </source>
</evidence>
<feature type="region of interest" description="Disordered" evidence="6">
    <location>
        <begin position="76"/>
        <end position="106"/>
    </location>
</feature>
<dbReference type="Pfam" id="PF01594">
    <property type="entry name" value="AI-2E_transport"/>
    <property type="match status" value="1"/>
</dbReference>
<evidence type="ECO:0000256" key="5">
    <source>
        <dbReference type="ARBA" id="ARBA00023136"/>
    </source>
</evidence>
<keyword evidence="3 7" id="KW-0812">Transmembrane</keyword>
<feature type="transmembrane region" description="Helical" evidence="7">
    <location>
        <begin position="135"/>
        <end position="163"/>
    </location>
</feature>
<keyword evidence="4 7" id="KW-1133">Transmembrane helix</keyword>
<feature type="transmembrane region" description="Helical" evidence="7">
    <location>
        <begin position="184"/>
        <end position="205"/>
    </location>
</feature>
<accession>A0A0S6W085</accession>
<evidence type="ECO:0000256" key="6">
    <source>
        <dbReference type="SAM" id="MobiDB-lite"/>
    </source>
</evidence>
<keyword evidence="9" id="KW-1185">Reference proteome</keyword>
<evidence type="ECO:0000256" key="7">
    <source>
        <dbReference type="SAM" id="Phobius"/>
    </source>
</evidence>
<dbReference type="STRING" id="1499966.U14_04288"/>
<reference evidence="8" key="1">
    <citation type="journal article" date="2015" name="PeerJ">
        <title>First genomic representation of candidate bacterial phylum KSB3 points to enhanced environmental sensing as a trigger of wastewater bulking.</title>
        <authorList>
            <person name="Sekiguchi Y."/>
            <person name="Ohashi A."/>
            <person name="Parks D.H."/>
            <person name="Yamauchi T."/>
            <person name="Tyson G.W."/>
            <person name="Hugenholtz P."/>
        </authorList>
    </citation>
    <scope>NUCLEOTIDE SEQUENCE [LARGE SCALE GENOMIC DNA]</scope>
</reference>
<organism evidence="8">
    <name type="scientific">Candidatus Moduliflexus flocculans</name>
    <dbReference type="NCBI Taxonomy" id="1499966"/>
    <lineage>
        <taxon>Bacteria</taxon>
        <taxon>Candidatus Moduliflexota</taxon>
        <taxon>Candidatus Moduliflexia</taxon>
        <taxon>Candidatus Moduliflexales</taxon>
        <taxon>Candidatus Moduliflexaceae</taxon>
    </lineage>
</organism>
<evidence type="ECO:0000256" key="3">
    <source>
        <dbReference type="ARBA" id="ARBA00022692"/>
    </source>
</evidence>
<evidence type="ECO:0000313" key="9">
    <source>
        <dbReference type="Proteomes" id="UP000030700"/>
    </source>
</evidence>
<comment type="similarity">
    <text evidence="2">Belongs to the autoinducer-2 exporter (AI-2E) (TC 2.A.86) family.</text>
</comment>
<name>A0A0S6W085_9BACT</name>
<feature type="transmembrane region" description="Helical" evidence="7">
    <location>
        <begin position="12"/>
        <end position="31"/>
    </location>
</feature>
<feature type="transmembrane region" description="Helical" evidence="7">
    <location>
        <begin position="225"/>
        <end position="244"/>
    </location>
</feature>
<dbReference type="AlphaFoldDB" id="A0A0S6W085"/>
<comment type="subcellular location">
    <subcellularLocation>
        <location evidence="1">Membrane</location>
        <topology evidence="1">Multi-pass membrane protein</topology>
    </subcellularLocation>
</comment>
<dbReference type="Proteomes" id="UP000030700">
    <property type="component" value="Unassembled WGS sequence"/>
</dbReference>
<evidence type="ECO:0000256" key="1">
    <source>
        <dbReference type="ARBA" id="ARBA00004141"/>
    </source>
</evidence>
<sequence length="347" mass="37627">MRALADGRKVPTGLVAGGFIAVILLTGWALFEPMNASFTKLAEQLPDYWERLQKPLIKMEQKAVLSEEKLQAEVTTEIAQSETASGEYDAAQRTTMPTPPKPSRESKSLRSILSGMFQGGIGSFTAVAFNRVQIVVVLGTVFFGVSFTLMNPRSLLGAMFALFPERHHAQALIIMQRIGTFVPLWAGSMLLGMVTIGLLVFLIMWPIFGIMDAFVLGLTSGVLEAIPFLGQILSAVPALLLAFGVGGTTPLWVLSAYIAVQALENNIILPFIIARSMKLHPVAVIFSMLLCVVAFGMLGVLVAAPLVAIVEILHDELYRKRFLPTVTDADLDRLAASALREKPSVSK</sequence>
<dbReference type="GO" id="GO:0016020">
    <property type="term" value="C:membrane"/>
    <property type="evidence" value="ECO:0007669"/>
    <property type="project" value="UniProtKB-SubCell"/>
</dbReference>
<dbReference type="GO" id="GO:0055085">
    <property type="term" value="P:transmembrane transport"/>
    <property type="evidence" value="ECO:0007669"/>
    <property type="project" value="TreeGrafter"/>
</dbReference>
<dbReference type="PANTHER" id="PTHR21716">
    <property type="entry name" value="TRANSMEMBRANE PROTEIN"/>
    <property type="match status" value="1"/>
</dbReference>
<evidence type="ECO:0008006" key="10">
    <source>
        <dbReference type="Google" id="ProtNLM"/>
    </source>
</evidence>
<evidence type="ECO:0000313" key="8">
    <source>
        <dbReference type="EMBL" id="GAK53029.1"/>
    </source>
</evidence>
<proteinExistence type="inferred from homology"/>
<gene>
    <name evidence="8" type="ORF">U14_04288</name>
</gene>
<dbReference type="InterPro" id="IPR002549">
    <property type="entry name" value="AI-2E-like"/>
</dbReference>
<feature type="transmembrane region" description="Helical" evidence="7">
    <location>
        <begin position="285"/>
        <end position="313"/>
    </location>
</feature>
<evidence type="ECO:0000256" key="2">
    <source>
        <dbReference type="ARBA" id="ARBA00009773"/>
    </source>
</evidence>
<dbReference type="EMBL" id="DF820459">
    <property type="protein sequence ID" value="GAK53029.1"/>
    <property type="molecule type" value="Genomic_DNA"/>
</dbReference>
<dbReference type="HOGENOM" id="CLU_695844_0_0_0"/>
<keyword evidence="5 7" id="KW-0472">Membrane</keyword>
<dbReference type="PANTHER" id="PTHR21716:SF62">
    <property type="entry name" value="TRANSPORT PROTEIN YDBI-RELATED"/>
    <property type="match status" value="1"/>
</dbReference>